<sequence length="477" mass="51853">MTDLLLITDVPRLRKIFNRLADDKGITLRTASSLEKGVEELIARKPAMVFVQTHLSGLSADILLMHLKKQLGRKRSRFVLLCTPTQVSPETIKLYQGHIDTSLDEKALLDAIRSTIATPARKGQNSLEAALTVEDIVSTTAAAQPPPPPEPAAAEPEQEPAVAPVTRDILAIAAPLTAPPEPSLEDQGITYAPRSRVTVYSEFTSSFDSAVESMQEQEPPVEPVRQQFSGWDVEQLETIEPEKKLSKRSSFLLWLAPVLIAAVVVTVIQNRKPEEQKQVAIITEPPVQQAKPAPQTAAPARPPVAAVPKPAAAPAPPVAAAPPTAGGGATPQLSDKAILSDIAGNRGPKEQSAPARAGARPSKLPDFIPRYGADKTFGAANPGWERYKGQVTEFKVFREKETIKAIQVIDRGGQGVPESFMKGVLHQVVKKPAFVLEATEKKDGYEIQRGRIADNLKVVYYRDERGGRLRAFVMTWQ</sequence>
<feature type="compositionally biased region" description="Low complexity" evidence="1">
    <location>
        <begin position="152"/>
        <end position="161"/>
    </location>
</feature>
<feature type="region of interest" description="Disordered" evidence="1">
    <location>
        <begin position="140"/>
        <end position="161"/>
    </location>
</feature>
<dbReference type="AlphaFoldDB" id="A0A5A9XHY8"/>
<dbReference type="OrthoDB" id="5398650at2"/>
<organism evidence="2 3">
    <name type="scientific">Oryzomonas rubra</name>
    <dbReference type="NCBI Taxonomy" id="2509454"/>
    <lineage>
        <taxon>Bacteria</taxon>
        <taxon>Pseudomonadati</taxon>
        <taxon>Thermodesulfobacteriota</taxon>
        <taxon>Desulfuromonadia</taxon>
        <taxon>Geobacterales</taxon>
        <taxon>Geobacteraceae</taxon>
        <taxon>Oryzomonas</taxon>
    </lineage>
</organism>
<proteinExistence type="predicted"/>
<dbReference type="Proteomes" id="UP000324298">
    <property type="component" value="Unassembled WGS sequence"/>
</dbReference>
<feature type="compositionally biased region" description="Low complexity" evidence="1">
    <location>
        <begin position="286"/>
        <end position="310"/>
    </location>
</feature>
<evidence type="ECO:0008006" key="4">
    <source>
        <dbReference type="Google" id="ProtNLM"/>
    </source>
</evidence>
<accession>A0A5A9XHY8</accession>
<gene>
    <name evidence="2" type="ORF">ET418_08640</name>
</gene>
<dbReference type="EMBL" id="SRSD01000004">
    <property type="protein sequence ID" value="KAA0892253.1"/>
    <property type="molecule type" value="Genomic_DNA"/>
</dbReference>
<feature type="compositionally biased region" description="Pro residues" evidence="1">
    <location>
        <begin position="311"/>
        <end position="320"/>
    </location>
</feature>
<comment type="caution">
    <text evidence="2">The sequence shown here is derived from an EMBL/GenBank/DDBJ whole genome shotgun (WGS) entry which is preliminary data.</text>
</comment>
<reference evidence="2 3" key="1">
    <citation type="submission" date="2019-04" db="EMBL/GenBank/DDBJ databases">
        <title>Geobacter ruber sp. nov., ferric-reducing bacteria isolated from paddy soil.</title>
        <authorList>
            <person name="Xu Z."/>
            <person name="Masuda Y."/>
            <person name="Itoh H."/>
            <person name="Senoo K."/>
        </authorList>
    </citation>
    <scope>NUCLEOTIDE SEQUENCE [LARGE SCALE GENOMIC DNA]</scope>
    <source>
        <strain evidence="2 3">Red88</strain>
    </source>
</reference>
<protein>
    <recommendedName>
        <fullName evidence="4">Response regulatory domain-containing protein</fullName>
    </recommendedName>
</protein>
<keyword evidence="3" id="KW-1185">Reference proteome</keyword>
<feature type="region of interest" description="Disordered" evidence="1">
    <location>
        <begin position="286"/>
        <end position="367"/>
    </location>
</feature>
<evidence type="ECO:0000256" key="1">
    <source>
        <dbReference type="SAM" id="MobiDB-lite"/>
    </source>
</evidence>
<evidence type="ECO:0000313" key="3">
    <source>
        <dbReference type="Proteomes" id="UP000324298"/>
    </source>
</evidence>
<name>A0A5A9XHY8_9BACT</name>
<evidence type="ECO:0000313" key="2">
    <source>
        <dbReference type="EMBL" id="KAA0892253.1"/>
    </source>
</evidence>
<dbReference type="RefSeq" id="WP_149307190.1">
    <property type="nucleotide sequence ID" value="NZ_SRSD01000004.1"/>
</dbReference>